<proteinExistence type="inferred from homology"/>
<dbReference type="PANTHER" id="PTHR11645">
    <property type="entry name" value="PYRROLINE-5-CARBOXYLATE REDUCTASE"/>
    <property type="match status" value="1"/>
</dbReference>
<feature type="binding site" evidence="11">
    <location>
        <begin position="7"/>
        <end position="12"/>
    </location>
    <ligand>
        <name>NADP(+)</name>
        <dbReference type="ChEBI" id="CHEBI:58349"/>
    </ligand>
</feature>
<evidence type="ECO:0000259" key="13">
    <source>
        <dbReference type="Pfam" id="PF03807"/>
    </source>
</evidence>
<dbReference type="UniPathway" id="UPA00098">
    <property type="reaction ID" value="UER00361"/>
</dbReference>
<accession>A0A233V2W9</accession>
<evidence type="ECO:0000256" key="11">
    <source>
        <dbReference type="PIRSR" id="PIRSR000193-1"/>
    </source>
</evidence>
<keyword evidence="7 9" id="KW-0560">Oxidoreductase</keyword>
<evidence type="ECO:0000256" key="2">
    <source>
        <dbReference type="ARBA" id="ARBA00005525"/>
    </source>
</evidence>
<evidence type="ECO:0000256" key="5">
    <source>
        <dbReference type="ARBA" id="ARBA00022650"/>
    </source>
</evidence>
<sequence length="268" mass="28705">MNKLCFIGAGNMGSAMISGVVNANIIDANKICVSNKSAGKLIDLNQKLKVNTTTDNKKASENSDVVILAVKPHIIPLVLEEIKDNINKETIVISVAAGVTISDIEKITGTDRKILRVMPNTPCLVGEGMSAICPNENMNDNDLKIVSDIFNSFGKSEVIDESLMDCVIGVSGSSPAYVFIFMEAMADAAVQTGMKRDMAYKFVAQSVLGASKMLIETGKHPGELKDMVCSPGGTTIKAVEVLEKYGLRNAVIQGQLACVEKSKEMNEK</sequence>
<evidence type="ECO:0000256" key="9">
    <source>
        <dbReference type="HAMAP-Rule" id="MF_01925"/>
    </source>
</evidence>
<dbReference type="InterPro" id="IPR028939">
    <property type="entry name" value="P5C_Rdtase_cat_N"/>
</dbReference>
<dbReference type="InterPro" id="IPR053790">
    <property type="entry name" value="P5CR-like_CS"/>
</dbReference>
<dbReference type="Gene3D" id="3.40.50.720">
    <property type="entry name" value="NAD(P)-binding Rossmann-like Domain"/>
    <property type="match status" value="1"/>
</dbReference>
<feature type="binding site" evidence="11">
    <location>
        <begin position="69"/>
        <end position="72"/>
    </location>
    <ligand>
        <name>NADP(+)</name>
        <dbReference type="ChEBI" id="CHEBI:58349"/>
    </ligand>
</feature>
<evidence type="ECO:0000313" key="16">
    <source>
        <dbReference type="Proteomes" id="UP000215413"/>
    </source>
</evidence>
<dbReference type="RefSeq" id="WP_094206210.1">
    <property type="nucleotide sequence ID" value="NZ_JAGYZD010000145.1"/>
</dbReference>
<dbReference type="Pfam" id="PF14748">
    <property type="entry name" value="P5CR_dimer"/>
    <property type="match status" value="1"/>
</dbReference>
<feature type="binding site" evidence="11">
    <location>
        <position position="56"/>
    </location>
    <ligand>
        <name>NADPH</name>
        <dbReference type="ChEBI" id="CHEBI:57783"/>
    </ligand>
</feature>
<gene>
    <name evidence="9" type="primary">proC</name>
    <name evidence="15" type="ORF">B9N49_07630</name>
</gene>
<comment type="pathway">
    <text evidence="9 12">Amino-acid biosynthesis; L-proline biosynthesis; L-proline from L-glutamate 5-semialdehyde: step 1/1.</text>
</comment>
<dbReference type="NCBIfam" id="TIGR00112">
    <property type="entry name" value="proC"/>
    <property type="match status" value="1"/>
</dbReference>
<comment type="catalytic activity">
    <reaction evidence="9">
        <text>L-proline + NAD(+) = (S)-1-pyrroline-5-carboxylate + NADH + 2 H(+)</text>
        <dbReference type="Rhea" id="RHEA:14105"/>
        <dbReference type="ChEBI" id="CHEBI:15378"/>
        <dbReference type="ChEBI" id="CHEBI:17388"/>
        <dbReference type="ChEBI" id="CHEBI:57540"/>
        <dbReference type="ChEBI" id="CHEBI:57945"/>
        <dbReference type="ChEBI" id="CHEBI:60039"/>
        <dbReference type="EC" id="1.5.1.2"/>
    </reaction>
</comment>
<evidence type="ECO:0000259" key="14">
    <source>
        <dbReference type="Pfam" id="PF14748"/>
    </source>
</evidence>
<evidence type="ECO:0000256" key="10">
    <source>
        <dbReference type="NCBIfam" id="TIGR00112"/>
    </source>
</evidence>
<dbReference type="HAMAP" id="MF_01925">
    <property type="entry name" value="P5C_reductase"/>
    <property type="match status" value="1"/>
</dbReference>
<evidence type="ECO:0000256" key="8">
    <source>
        <dbReference type="ARBA" id="ARBA00058118"/>
    </source>
</evidence>
<dbReference type="InterPro" id="IPR036291">
    <property type="entry name" value="NAD(P)-bd_dom_sf"/>
</dbReference>
<evidence type="ECO:0000256" key="1">
    <source>
        <dbReference type="ARBA" id="ARBA00004496"/>
    </source>
</evidence>
<dbReference type="Proteomes" id="UP000215413">
    <property type="component" value="Unassembled WGS sequence"/>
</dbReference>
<keyword evidence="3 9" id="KW-0963">Cytoplasm</keyword>
<dbReference type="GO" id="GO:0004735">
    <property type="term" value="F:pyrroline-5-carboxylate reductase activity"/>
    <property type="evidence" value="ECO:0007669"/>
    <property type="project" value="UniProtKB-UniRule"/>
</dbReference>
<comment type="subcellular location">
    <subcellularLocation>
        <location evidence="1 9">Cytoplasm</location>
    </subcellularLocation>
</comment>
<dbReference type="EMBL" id="NDYC01000036">
    <property type="protein sequence ID" value="OXZ26745.1"/>
    <property type="molecule type" value="Genomic_DNA"/>
</dbReference>
<keyword evidence="5 9" id="KW-0641">Proline biosynthesis</keyword>
<dbReference type="EC" id="1.5.1.2" evidence="9 10"/>
<organism evidence="15 16">
    <name type="scientific">Finegoldia magna</name>
    <name type="common">Peptostreptococcus magnus</name>
    <dbReference type="NCBI Taxonomy" id="1260"/>
    <lineage>
        <taxon>Bacteria</taxon>
        <taxon>Bacillati</taxon>
        <taxon>Bacillota</taxon>
        <taxon>Tissierellia</taxon>
        <taxon>Tissierellales</taxon>
        <taxon>Peptoniphilaceae</taxon>
        <taxon>Finegoldia</taxon>
    </lineage>
</organism>
<dbReference type="GO" id="GO:0055129">
    <property type="term" value="P:L-proline biosynthetic process"/>
    <property type="evidence" value="ECO:0007669"/>
    <property type="project" value="UniProtKB-UniRule"/>
</dbReference>
<comment type="similarity">
    <text evidence="2 9 12">Belongs to the pyrroline-5-carboxylate reductase family.</text>
</comment>
<feature type="domain" description="Pyrroline-5-carboxylate reductase dimerisation" evidence="14">
    <location>
        <begin position="161"/>
        <end position="265"/>
    </location>
</feature>
<evidence type="ECO:0000256" key="7">
    <source>
        <dbReference type="ARBA" id="ARBA00023002"/>
    </source>
</evidence>
<evidence type="ECO:0000256" key="3">
    <source>
        <dbReference type="ARBA" id="ARBA00022490"/>
    </source>
</evidence>
<dbReference type="InterPro" id="IPR029036">
    <property type="entry name" value="P5CR_dimer"/>
</dbReference>
<keyword evidence="6 9" id="KW-0521">NADP</keyword>
<evidence type="ECO:0000256" key="12">
    <source>
        <dbReference type="RuleBase" id="RU003903"/>
    </source>
</evidence>
<dbReference type="SUPFAM" id="SSF51735">
    <property type="entry name" value="NAD(P)-binding Rossmann-fold domains"/>
    <property type="match status" value="1"/>
</dbReference>
<protein>
    <recommendedName>
        <fullName evidence="9 10">Pyrroline-5-carboxylate reductase</fullName>
        <shortName evidence="9">P5C reductase</shortName>
        <shortName evidence="9">P5CR</shortName>
        <ecNumber evidence="9 10">1.5.1.2</ecNumber>
    </recommendedName>
    <alternativeName>
        <fullName evidence="9">PCA reductase</fullName>
    </alternativeName>
</protein>
<dbReference type="Gene3D" id="1.10.3730.10">
    <property type="entry name" value="ProC C-terminal domain-like"/>
    <property type="match status" value="1"/>
</dbReference>
<name>A0A233V2W9_FINMA</name>
<dbReference type="SUPFAM" id="SSF48179">
    <property type="entry name" value="6-phosphogluconate dehydrogenase C-terminal domain-like"/>
    <property type="match status" value="1"/>
</dbReference>
<dbReference type="FunFam" id="1.10.3730.10:FF:000001">
    <property type="entry name" value="Pyrroline-5-carboxylate reductase"/>
    <property type="match status" value="1"/>
</dbReference>
<evidence type="ECO:0000313" key="15">
    <source>
        <dbReference type="EMBL" id="OXZ26745.1"/>
    </source>
</evidence>
<feature type="domain" description="Pyrroline-5-carboxylate reductase catalytic N-terminal" evidence="13">
    <location>
        <begin position="3"/>
        <end position="98"/>
    </location>
</feature>
<comment type="caution">
    <text evidence="15">The sequence shown here is derived from an EMBL/GenBank/DDBJ whole genome shotgun (WGS) entry which is preliminary data.</text>
</comment>
<dbReference type="PANTHER" id="PTHR11645:SF0">
    <property type="entry name" value="PYRROLINE-5-CARBOXYLATE REDUCTASE 3"/>
    <property type="match status" value="1"/>
</dbReference>
<comment type="function">
    <text evidence="8 9">Catalyzes the reduction of 1-pyrroline-5-carboxylate (PCA) to L-proline.</text>
</comment>
<dbReference type="PROSITE" id="PS00521">
    <property type="entry name" value="P5CR"/>
    <property type="match status" value="1"/>
</dbReference>
<dbReference type="Pfam" id="PF03807">
    <property type="entry name" value="F420_oxidored"/>
    <property type="match status" value="1"/>
</dbReference>
<evidence type="ECO:0000256" key="4">
    <source>
        <dbReference type="ARBA" id="ARBA00022605"/>
    </source>
</evidence>
<dbReference type="InterPro" id="IPR008927">
    <property type="entry name" value="6-PGluconate_DH-like_C_sf"/>
</dbReference>
<dbReference type="GO" id="GO:0005737">
    <property type="term" value="C:cytoplasm"/>
    <property type="evidence" value="ECO:0007669"/>
    <property type="project" value="UniProtKB-SubCell"/>
</dbReference>
<dbReference type="FunFam" id="3.40.50.720:FF:000190">
    <property type="entry name" value="Pyrroline-5-carboxylate reductase"/>
    <property type="match status" value="1"/>
</dbReference>
<dbReference type="AlphaFoldDB" id="A0A233V2W9"/>
<keyword evidence="4 9" id="KW-0028">Amino-acid biosynthesis</keyword>
<reference evidence="16" key="1">
    <citation type="submission" date="2017-04" db="EMBL/GenBank/DDBJ databases">
        <title>Finegoldia magna isolated from orthopedic joint implant-associated infections.</title>
        <authorList>
            <person name="Bjorklund S."/>
            <person name="Bruggemann H."/>
            <person name="Jensen A."/>
            <person name="Hellmark B."/>
            <person name="Soderquist B."/>
        </authorList>
    </citation>
    <scope>NUCLEOTIDE SEQUENCE [LARGE SCALE GENOMIC DNA]</scope>
    <source>
        <strain evidence="16">CCUG 54800</strain>
    </source>
</reference>
<evidence type="ECO:0000256" key="6">
    <source>
        <dbReference type="ARBA" id="ARBA00022857"/>
    </source>
</evidence>
<dbReference type="InterPro" id="IPR000304">
    <property type="entry name" value="Pyrroline-COOH_reductase"/>
</dbReference>
<dbReference type="PIRSF" id="PIRSF000193">
    <property type="entry name" value="Pyrrol-5-carb_rd"/>
    <property type="match status" value="1"/>
</dbReference>
<comment type="catalytic activity">
    <reaction evidence="9 12">
        <text>L-proline + NADP(+) = (S)-1-pyrroline-5-carboxylate + NADPH + 2 H(+)</text>
        <dbReference type="Rhea" id="RHEA:14109"/>
        <dbReference type="ChEBI" id="CHEBI:15378"/>
        <dbReference type="ChEBI" id="CHEBI:17388"/>
        <dbReference type="ChEBI" id="CHEBI:57783"/>
        <dbReference type="ChEBI" id="CHEBI:58349"/>
        <dbReference type="ChEBI" id="CHEBI:60039"/>
        <dbReference type="EC" id="1.5.1.2"/>
    </reaction>
</comment>